<gene>
    <name evidence="1" type="ORF">AOL_s00054g859</name>
</gene>
<evidence type="ECO:0000313" key="2">
    <source>
        <dbReference type="Proteomes" id="UP000008784"/>
    </source>
</evidence>
<keyword evidence="2" id="KW-1185">Reference proteome</keyword>
<comment type="caution">
    <text evidence="1">The sequence shown here is derived from an EMBL/GenBank/DDBJ whole genome shotgun (WGS) entry which is preliminary data.</text>
</comment>
<sequence length="133" mass="14934">MHREFSRTHMFASMSHHRFVSRGPNIIQRIGRKTILLVKYYSNCSYLRGMTATNKNNFVSRSPNQLWPGGPRFADSSKVGLDRLGFRDFGPLRSTGLETQLLIRRGFVDVLNPDKLLPGGPGFADSGEVFSSS</sequence>
<dbReference type="HOGENOM" id="CLU_1906253_0_0_1"/>
<dbReference type="Proteomes" id="UP000008784">
    <property type="component" value="Unassembled WGS sequence"/>
</dbReference>
<accession>G1X7X3</accession>
<reference evidence="1 2" key="1">
    <citation type="journal article" date="2011" name="PLoS Pathog.">
        <title>Genomic and proteomic analyses of the fungus Arthrobotrys oligospora provide insights into nematode-trap formation.</title>
        <authorList>
            <person name="Yang J."/>
            <person name="Wang L."/>
            <person name="Ji X."/>
            <person name="Feng Y."/>
            <person name="Li X."/>
            <person name="Zou C."/>
            <person name="Xu J."/>
            <person name="Ren Y."/>
            <person name="Mi Q."/>
            <person name="Wu J."/>
            <person name="Liu S."/>
            <person name="Liu Y."/>
            <person name="Huang X."/>
            <person name="Wang H."/>
            <person name="Niu X."/>
            <person name="Li J."/>
            <person name="Liang L."/>
            <person name="Luo Y."/>
            <person name="Ji K."/>
            <person name="Zhou W."/>
            <person name="Yu Z."/>
            <person name="Li G."/>
            <person name="Liu Y."/>
            <person name="Li L."/>
            <person name="Qiao M."/>
            <person name="Feng L."/>
            <person name="Zhang K.-Q."/>
        </authorList>
    </citation>
    <scope>NUCLEOTIDE SEQUENCE [LARGE SCALE GENOMIC DNA]</scope>
    <source>
        <strain evidence="2">ATCC 24927 / CBS 115.81 / DSM 1491</strain>
    </source>
</reference>
<dbReference type="InParanoid" id="G1X7X3"/>
<protein>
    <submittedName>
        <fullName evidence="1">Uncharacterized protein</fullName>
    </submittedName>
</protein>
<dbReference type="RefSeq" id="XP_011120477.1">
    <property type="nucleotide sequence ID" value="XM_011122175.1"/>
</dbReference>
<name>G1X7X3_ARTOA</name>
<proteinExistence type="predicted"/>
<dbReference type="GeneID" id="22891447"/>
<dbReference type="AlphaFoldDB" id="G1X7X3"/>
<organism evidence="1 2">
    <name type="scientific">Arthrobotrys oligospora (strain ATCC 24927 / CBS 115.81 / DSM 1491)</name>
    <name type="common">Nematode-trapping fungus</name>
    <name type="synonym">Didymozoophaga oligospora</name>
    <dbReference type="NCBI Taxonomy" id="756982"/>
    <lineage>
        <taxon>Eukaryota</taxon>
        <taxon>Fungi</taxon>
        <taxon>Dikarya</taxon>
        <taxon>Ascomycota</taxon>
        <taxon>Pezizomycotina</taxon>
        <taxon>Orbiliomycetes</taxon>
        <taxon>Orbiliales</taxon>
        <taxon>Orbiliaceae</taxon>
        <taxon>Orbilia</taxon>
        <taxon>Orbilia oligospora</taxon>
    </lineage>
</organism>
<evidence type="ECO:0000313" key="1">
    <source>
        <dbReference type="EMBL" id="EGX50773.1"/>
    </source>
</evidence>
<dbReference type="EMBL" id="ADOT01000093">
    <property type="protein sequence ID" value="EGX50773.1"/>
    <property type="molecule type" value="Genomic_DNA"/>
</dbReference>